<comment type="caution">
    <text evidence="2">The sequence shown here is derived from an EMBL/GenBank/DDBJ whole genome shotgun (WGS) entry which is preliminary data.</text>
</comment>
<accession>A0A813L9V5</accession>
<reference evidence="2" key="1">
    <citation type="submission" date="2021-02" db="EMBL/GenBank/DDBJ databases">
        <authorList>
            <person name="Dougan E. K."/>
            <person name="Rhodes N."/>
            <person name="Thang M."/>
            <person name="Chan C."/>
        </authorList>
    </citation>
    <scope>NUCLEOTIDE SEQUENCE</scope>
</reference>
<proteinExistence type="predicted"/>
<dbReference type="AlphaFoldDB" id="A0A813L9V5"/>
<organism evidence="2 3">
    <name type="scientific">Polarella glacialis</name>
    <name type="common">Dinoflagellate</name>
    <dbReference type="NCBI Taxonomy" id="89957"/>
    <lineage>
        <taxon>Eukaryota</taxon>
        <taxon>Sar</taxon>
        <taxon>Alveolata</taxon>
        <taxon>Dinophyceae</taxon>
        <taxon>Suessiales</taxon>
        <taxon>Suessiaceae</taxon>
        <taxon>Polarella</taxon>
    </lineage>
</organism>
<name>A0A813L9V5_POLGL</name>
<feature type="non-terminal residue" evidence="2">
    <location>
        <position position="709"/>
    </location>
</feature>
<sequence length="709" mass="76042">MPPSILREEAVPESGSFGGTPRNSPRVSRAGSMRLSPQASFSRQASGSSSGSTRIRPRLHTGLSRMQSFKPNRAKAEANAASLTSEKWAGVLGLSYSDIVEARLEDRKKKFFEDFYGAEAEGLVLRSALFFQMMKLLGPSAPCPEGMAALRTAEKSEEEERILSGGEPLWLVVDSVMHSATYNVGRLPQCIRESEPSRASAVRELELTDLNDDTQFGSVSHAFAVGVRVGALARAPSVRELELTDLNDDTLFGSVSHAFAVGVRVGALTRASSVRELELTDLNDDTQFGSVSHAFAVGVRVGFRSAGVRAYLICMMTHNLDPFLTHSQLVSESASAVRELELTDLMMTHNLDPFLTHSQLASESASAVRELELTDLNDDTQFGSVSHAFAVGVRVGALTRASAVRELELTDLNDDTQFGSVSHAFAVGVRVGALTRASAVRELEPIFREHACEEQQRREATSQRWVRQVLLRGEAPPSPQSAKKALLGLGARRSLADYEAFTGVRFAEAEVSLRGLRGGLQPAMFVDGDPAAAAVKANSAEPAAALAALGLMPDRVAEAIQAMMGGISTSKSAAPAVPSGGPPQLFGQRGVEAEPPLLRLLRAEDVAALEEQGMVVIDNFLQDRGYAECCKRHGCESSAAPLLVRRGALQVPLRAARLGRGDGLWSSSEVRGDEMAWLSAPEGEGLCDRAERTVRQGFCAAEERSLPSA</sequence>
<protein>
    <submittedName>
        <fullName evidence="2">Uncharacterized protein</fullName>
    </submittedName>
</protein>
<gene>
    <name evidence="2" type="ORF">PGLA2088_LOCUS42627</name>
</gene>
<evidence type="ECO:0000256" key="1">
    <source>
        <dbReference type="SAM" id="MobiDB-lite"/>
    </source>
</evidence>
<evidence type="ECO:0000313" key="3">
    <source>
        <dbReference type="Proteomes" id="UP000626109"/>
    </source>
</evidence>
<dbReference type="EMBL" id="CAJNNW010034411">
    <property type="protein sequence ID" value="CAE8722593.1"/>
    <property type="molecule type" value="Genomic_DNA"/>
</dbReference>
<feature type="compositionally biased region" description="Low complexity" evidence="1">
    <location>
        <begin position="38"/>
        <end position="52"/>
    </location>
</feature>
<feature type="compositionally biased region" description="Basic and acidic residues" evidence="1">
    <location>
        <begin position="1"/>
        <end position="10"/>
    </location>
</feature>
<dbReference type="Proteomes" id="UP000626109">
    <property type="component" value="Unassembled WGS sequence"/>
</dbReference>
<feature type="region of interest" description="Disordered" evidence="1">
    <location>
        <begin position="1"/>
        <end position="60"/>
    </location>
</feature>
<evidence type="ECO:0000313" key="2">
    <source>
        <dbReference type="EMBL" id="CAE8722593.1"/>
    </source>
</evidence>